<dbReference type="PANTHER" id="PTHR35005:SF1">
    <property type="entry name" value="2-AMINO-5-FORMYLAMINO-6-RIBOSYLAMINOPYRIMIDIN-4(3H)-ONE 5'-MONOPHOSPHATE DEFORMYLASE"/>
    <property type="match status" value="1"/>
</dbReference>
<dbReference type="AlphaFoldDB" id="A0A4Q9DXS0"/>
<dbReference type="OrthoDB" id="9801445at2"/>
<gene>
    <name evidence="6" type="ORF">EYB31_00090</name>
</gene>
<dbReference type="RefSeq" id="WP_131011232.1">
    <property type="nucleotide sequence ID" value="NZ_SIRE01000001.1"/>
</dbReference>
<dbReference type="InterPro" id="IPR003785">
    <property type="entry name" value="Creatininase/forma_Hydrolase"/>
</dbReference>
<evidence type="ECO:0000256" key="2">
    <source>
        <dbReference type="ARBA" id="ARBA00022723"/>
    </source>
</evidence>
<evidence type="ECO:0000313" key="7">
    <source>
        <dbReference type="Proteomes" id="UP000293142"/>
    </source>
</evidence>
<dbReference type="Gene3D" id="3.40.50.10310">
    <property type="entry name" value="Creatininase"/>
    <property type="match status" value="1"/>
</dbReference>
<reference evidence="6 7" key="1">
    <citation type="submission" date="2019-02" db="EMBL/GenBank/DDBJ databases">
        <title>Paenibacillus sp. nov., isolated from surface-sterilized tissue of Thalictrum simplex L.</title>
        <authorList>
            <person name="Tuo L."/>
        </authorList>
    </citation>
    <scope>NUCLEOTIDE SEQUENCE [LARGE SCALE GENOMIC DNA]</scope>
    <source>
        <strain evidence="6 7">N2SHLJ1</strain>
    </source>
</reference>
<evidence type="ECO:0000256" key="4">
    <source>
        <dbReference type="ARBA" id="ARBA00022833"/>
    </source>
</evidence>
<dbReference type="PANTHER" id="PTHR35005">
    <property type="entry name" value="3-DEHYDRO-SCYLLO-INOSOSE HYDROLASE"/>
    <property type="match status" value="1"/>
</dbReference>
<keyword evidence="4" id="KW-0862">Zinc</keyword>
<evidence type="ECO:0000256" key="5">
    <source>
        <dbReference type="ARBA" id="ARBA00024029"/>
    </source>
</evidence>
<proteinExistence type="inferred from homology"/>
<dbReference type="GO" id="GO:0016811">
    <property type="term" value="F:hydrolase activity, acting on carbon-nitrogen (but not peptide) bonds, in linear amides"/>
    <property type="evidence" value="ECO:0007669"/>
    <property type="project" value="TreeGrafter"/>
</dbReference>
<dbReference type="EMBL" id="SIRE01000001">
    <property type="protein sequence ID" value="TBL81947.1"/>
    <property type="molecule type" value="Genomic_DNA"/>
</dbReference>
<dbReference type="Pfam" id="PF02633">
    <property type="entry name" value="Creatininase"/>
    <property type="match status" value="1"/>
</dbReference>
<dbReference type="SUPFAM" id="SSF102215">
    <property type="entry name" value="Creatininase"/>
    <property type="match status" value="1"/>
</dbReference>
<dbReference type="GO" id="GO:0046872">
    <property type="term" value="F:metal ion binding"/>
    <property type="evidence" value="ECO:0007669"/>
    <property type="project" value="UniProtKB-KW"/>
</dbReference>
<protein>
    <submittedName>
        <fullName evidence="6">Creatininase family protein</fullName>
    </submittedName>
</protein>
<keyword evidence="2" id="KW-0479">Metal-binding</keyword>
<accession>A0A4Q9DXS0</accession>
<comment type="cofactor">
    <cofactor evidence="1">
        <name>Zn(2+)</name>
        <dbReference type="ChEBI" id="CHEBI:29105"/>
    </cofactor>
</comment>
<comment type="similarity">
    <text evidence="5">Belongs to the creatininase superfamily.</text>
</comment>
<keyword evidence="3" id="KW-0378">Hydrolase</keyword>
<evidence type="ECO:0000313" key="6">
    <source>
        <dbReference type="EMBL" id="TBL81947.1"/>
    </source>
</evidence>
<dbReference type="Proteomes" id="UP000293142">
    <property type="component" value="Unassembled WGS sequence"/>
</dbReference>
<dbReference type="InterPro" id="IPR024087">
    <property type="entry name" value="Creatininase-like_sf"/>
</dbReference>
<keyword evidence="7" id="KW-1185">Reference proteome</keyword>
<evidence type="ECO:0000256" key="1">
    <source>
        <dbReference type="ARBA" id="ARBA00001947"/>
    </source>
</evidence>
<organism evidence="6 7">
    <name type="scientific">Paenibacillus thalictri</name>
    <dbReference type="NCBI Taxonomy" id="2527873"/>
    <lineage>
        <taxon>Bacteria</taxon>
        <taxon>Bacillati</taxon>
        <taxon>Bacillota</taxon>
        <taxon>Bacilli</taxon>
        <taxon>Bacillales</taxon>
        <taxon>Paenibacillaceae</taxon>
        <taxon>Paenibacillus</taxon>
    </lineage>
</organism>
<sequence length="303" mass="33927">MNMDKVLWLELFPDEFKIRQRAVPLAYLPLGICEPHGQISAFGLDTFKAEFLTQEAARRWGGIVAPTMNYHVHEIGPSARFLEERVGETNPHMTSVPSYVFLYFFLYQLRVLYNAGFQAAVVLSGHGGSHPDDLRKVAKHFGKFTGMRIWMGTDFDLAAPQFPGDHAGKYEISVLSYLRPDLIDPSRRVLEDVPGSGGAFALGDDADEASAEYGQSIVELCLERLGDIVSDLAEGLSAADESRMLGFEQTEQIWRELVGAESWATLQPRPGQPPVSEHSRWKQGEFGKIRYNYNLEDEPKSAE</sequence>
<evidence type="ECO:0000256" key="3">
    <source>
        <dbReference type="ARBA" id="ARBA00022801"/>
    </source>
</evidence>
<dbReference type="GO" id="GO:0009231">
    <property type="term" value="P:riboflavin biosynthetic process"/>
    <property type="evidence" value="ECO:0007669"/>
    <property type="project" value="TreeGrafter"/>
</dbReference>
<name>A0A4Q9DXS0_9BACL</name>
<comment type="caution">
    <text evidence="6">The sequence shown here is derived from an EMBL/GenBank/DDBJ whole genome shotgun (WGS) entry which is preliminary data.</text>
</comment>